<keyword evidence="5 6" id="KW-0472">Membrane</keyword>
<keyword evidence="8" id="KW-1185">Reference proteome</keyword>
<organism evidence="7 8">
    <name type="scientific">Caldilinea aerophila (strain DSM 14535 / JCM 11387 / NBRC 104270 / STL-6-O1)</name>
    <dbReference type="NCBI Taxonomy" id="926550"/>
    <lineage>
        <taxon>Bacteria</taxon>
        <taxon>Bacillati</taxon>
        <taxon>Chloroflexota</taxon>
        <taxon>Caldilineae</taxon>
        <taxon>Caldilineales</taxon>
        <taxon>Caldilineaceae</taxon>
        <taxon>Caldilinea</taxon>
    </lineage>
</organism>
<protein>
    <recommendedName>
        <fullName evidence="9">LysE family translocator</fullName>
    </recommendedName>
</protein>
<dbReference type="InterPro" id="IPR001123">
    <property type="entry name" value="LeuE-type"/>
</dbReference>
<proteinExistence type="predicted"/>
<dbReference type="EMBL" id="AP012337">
    <property type="protein sequence ID" value="BAL98238.1"/>
    <property type="molecule type" value="Genomic_DNA"/>
</dbReference>
<evidence type="ECO:0000256" key="1">
    <source>
        <dbReference type="ARBA" id="ARBA00004651"/>
    </source>
</evidence>
<dbReference type="Proteomes" id="UP000007880">
    <property type="component" value="Chromosome"/>
</dbReference>
<evidence type="ECO:0000256" key="6">
    <source>
        <dbReference type="SAM" id="Phobius"/>
    </source>
</evidence>
<gene>
    <name evidence="7" type="ordered locus">CLDAP_01990</name>
</gene>
<dbReference type="KEGG" id="cap:CLDAP_01990"/>
<keyword evidence="3 6" id="KW-0812">Transmembrane</keyword>
<dbReference type="Pfam" id="PF01810">
    <property type="entry name" value="LysE"/>
    <property type="match status" value="1"/>
</dbReference>
<keyword evidence="4 6" id="KW-1133">Transmembrane helix</keyword>
<feature type="transmembrane region" description="Helical" evidence="6">
    <location>
        <begin position="178"/>
        <end position="199"/>
    </location>
</feature>
<reference evidence="7 8" key="1">
    <citation type="submission" date="2012-02" db="EMBL/GenBank/DDBJ databases">
        <title>Complete genome sequence of Caldilinea aerophila DSM 14535 (= NBRC 102666).</title>
        <authorList>
            <person name="Oguchi A."/>
            <person name="Hosoyama A."/>
            <person name="Sekine M."/>
            <person name="Fukai R."/>
            <person name="Kato Y."/>
            <person name="Nakamura S."/>
            <person name="Hanada S."/>
            <person name="Yamazaki S."/>
            <person name="Fujita N."/>
        </authorList>
    </citation>
    <scope>NUCLEOTIDE SEQUENCE [LARGE SCALE GENOMIC DNA]</scope>
    <source>
        <strain evidence="8">DSM 14535 / JCM 11387 / NBRC 104270 / STL-6-O1</strain>
    </source>
</reference>
<dbReference type="STRING" id="926550.CLDAP_01990"/>
<evidence type="ECO:0000313" key="7">
    <source>
        <dbReference type="EMBL" id="BAL98238.1"/>
    </source>
</evidence>
<dbReference type="HOGENOM" id="CLU_104651_1_0_0"/>
<dbReference type="PANTHER" id="PTHR30086">
    <property type="entry name" value="ARGININE EXPORTER PROTEIN ARGO"/>
    <property type="match status" value="1"/>
</dbReference>
<sequence>MSHLLAGLTLGFAAGLSPGPLMTLVISRTLEYGLAAGLRVAMAPLITDAPIVVLTVLFVSTLPPGVETALTLAGAVFVLYLAWEIAHDARRATLFQAQAAARSSASADVWRGVMVNFLSPNPWLFWISVGAPLFMRAWQVRPALAVVFLTSFYALLVGSKMLTALAVAGGRRYLNDAWYRRLLFASALLLAFFGLRLLWQVLQKGIG</sequence>
<evidence type="ECO:0000256" key="4">
    <source>
        <dbReference type="ARBA" id="ARBA00022989"/>
    </source>
</evidence>
<evidence type="ECO:0000256" key="3">
    <source>
        <dbReference type="ARBA" id="ARBA00022692"/>
    </source>
</evidence>
<dbReference type="GO" id="GO:0015171">
    <property type="term" value="F:amino acid transmembrane transporter activity"/>
    <property type="evidence" value="ECO:0007669"/>
    <property type="project" value="TreeGrafter"/>
</dbReference>
<feature type="transmembrane region" description="Helical" evidence="6">
    <location>
        <begin position="143"/>
        <end position="166"/>
    </location>
</feature>
<dbReference type="eggNOG" id="COG1280">
    <property type="taxonomic scope" value="Bacteria"/>
</dbReference>
<evidence type="ECO:0000256" key="5">
    <source>
        <dbReference type="ARBA" id="ARBA00023136"/>
    </source>
</evidence>
<dbReference type="PANTHER" id="PTHR30086:SF20">
    <property type="entry name" value="ARGININE EXPORTER PROTEIN ARGO-RELATED"/>
    <property type="match status" value="1"/>
</dbReference>
<accession>I0HZ01</accession>
<keyword evidence="2" id="KW-1003">Cell membrane</keyword>
<feature type="transmembrane region" description="Helical" evidence="6">
    <location>
        <begin position="51"/>
        <end position="83"/>
    </location>
</feature>
<name>I0HZ01_CALAS</name>
<dbReference type="GO" id="GO:0005886">
    <property type="term" value="C:plasma membrane"/>
    <property type="evidence" value="ECO:0007669"/>
    <property type="project" value="UniProtKB-SubCell"/>
</dbReference>
<dbReference type="AlphaFoldDB" id="I0HZ01"/>
<dbReference type="OrthoDB" id="14103at2"/>
<evidence type="ECO:0000256" key="2">
    <source>
        <dbReference type="ARBA" id="ARBA00022475"/>
    </source>
</evidence>
<dbReference type="RefSeq" id="WP_014431480.1">
    <property type="nucleotide sequence ID" value="NC_017079.1"/>
</dbReference>
<evidence type="ECO:0000313" key="8">
    <source>
        <dbReference type="Proteomes" id="UP000007880"/>
    </source>
</evidence>
<comment type="subcellular location">
    <subcellularLocation>
        <location evidence="1">Cell membrane</location>
        <topology evidence="1">Multi-pass membrane protein</topology>
    </subcellularLocation>
</comment>
<evidence type="ECO:0008006" key="9">
    <source>
        <dbReference type="Google" id="ProtNLM"/>
    </source>
</evidence>